<sequence>MPSCPDWTTSSIPQVYGARADSLPISTGHEANTVKVDNHQPLRPEQTKQGEPARQAQQAQDAPPSRRAGDDPATMTHLRQAGTDTSQDIDTARVDELRDAIREGRLEIHPERIADGLIASVQDLLADGDSRT</sequence>
<dbReference type="OrthoDB" id="5298032at2"/>
<dbReference type="KEGG" id="hel:HELO_4382A"/>
<dbReference type="GO" id="GO:0045892">
    <property type="term" value="P:negative regulation of DNA-templated transcription"/>
    <property type="evidence" value="ECO:0007669"/>
    <property type="project" value="InterPro"/>
</dbReference>
<feature type="compositionally biased region" description="Polar residues" evidence="9">
    <location>
        <begin position="1"/>
        <end position="13"/>
    </location>
</feature>
<evidence type="ECO:0000259" key="10">
    <source>
        <dbReference type="Pfam" id="PF04316"/>
    </source>
</evidence>
<feature type="region of interest" description="Disordered" evidence="9">
    <location>
        <begin position="1"/>
        <end position="91"/>
    </location>
</feature>
<evidence type="ECO:0000256" key="4">
    <source>
        <dbReference type="ARBA" id="ARBA00022795"/>
    </source>
</evidence>
<gene>
    <name evidence="11" type="primary">flgM</name>
    <name evidence="11" type="ORF">HELO_4382A</name>
</gene>
<feature type="compositionally biased region" description="Basic and acidic residues" evidence="9">
    <location>
        <begin position="36"/>
        <end position="48"/>
    </location>
</feature>
<dbReference type="InterPro" id="IPR031316">
    <property type="entry name" value="FlgM_C"/>
</dbReference>
<name>A0A1R4A4J7_HALED</name>
<organism evidence="11 12">
    <name type="scientific">Halomonas elongata (strain ATCC 33173 / DSM 2581 / NBRC 15536 / NCIMB 2198 / 1H9)</name>
    <dbReference type="NCBI Taxonomy" id="768066"/>
    <lineage>
        <taxon>Bacteria</taxon>
        <taxon>Pseudomonadati</taxon>
        <taxon>Pseudomonadota</taxon>
        <taxon>Gammaproteobacteria</taxon>
        <taxon>Oceanospirillales</taxon>
        <taxon>Halomonadaceae</taxon>
        <taxon>Halomonas</taxon>
    </lineage>
</organism>
<dbReference type="GO" id="GO:0044781">
    <property type="term" value="P:bacterial-type flagellum organization"/>
    <property type="evidence" value="ECO:0007669"/>
    <property type="project" value="UniProtKB-KW"/>
</dbReference>
<dbReference type="Proteomes" id="UP000008707">
    <property type="component" value="Chromosome"/>
</dbReference>
<dbReference type="NCBIfam" id="TIGR03824">
    <property type="entry name" value="FlgM_jcvi"/>
    <property type="match status" value="1"/>
</dbReference>
<dbReference type="EMBL" id="FN869568">
    <property type="protein sequence ID" value="SJK83896.1"/>
    <property type="molecule type" value="Genomic_DNA"/>
</dbReference>
<proteinExistence type="inferred from homology"/>
<protein>
    <recommendedName>
        <fullName evidence="2">Negative regulator of flagellin synthesis</fullName>
    </recommendedName>
    <alternativeName>
        <fullName evidence="8">Anti-sigma-28 factor</fullName>
    </alternativeName>
</protein>
<evidence type="ECO:0000256" key="2">
    <source>
        <dbReference type="ARBA" id="ARBA00017823"/>
    </source>
</evidence>
<evidence type="ECO:0000256" key="5">
    <source>
        <dbReference type="ARBA" id="ARBA00023015"/>
    </source>
</evidence>
<evidence type="ECO:0000313" key="11">
    <source>
        <dbReference type="EMBL" id="SJK83896.1"/>
    </source>
</evidence>
<keyword evidence="11" id="KW-0966">Cell projection</keyword>
<dbReference type="AlphaFoldDB" id="A0A1R4A4J7"/>
<keyword evidence="6" id="KW-0804">Transcription</keyword>
<accession>A0A1R4A4J7</accession>
<comment type="similarity">
    <text evidence="1">Belongs to the FlgM family.</text>
</comment>
<dbReference type="Pfam" id="PF04316">
    <property type="entry name" value="FlgM"/>
    <property type="match status" value="1"/>
</dbReference>
<dbReference type="SUPFAM" id="SSF101498">
    <property type="entry name" value="Anti-sigma factor FlgM"/>
    <property type="match status" value="1"/>
</dbReference>
<feature type="domain" description="Anti-sigma-28 factor FlgM C-terminal" evidence="10">
    <location>
        <begin position="78"/>
        <end position="118"/>
    </location>
</feature>
<dbReference type="InterPro" id="IPR035890">
    <property type="entry name" value="Anti-sigma-28_factor_FlgM_sf"/>
</dbReference>
<evidence type="ECO:0000256" key="8">
    <source>
        <dbReference type="ARBA" id="ARBA00030117"/>
    </source>
</evidence>
<evidence type="ECO:0000313" key="12">
    <source>
        <dbReference type="Proteomes" id="UP000008707"/>
    </source>
</evidence>
<feature type="compositionally biased region" description="Low complexity" evidence="9">
    <location>
        <begin position="52"/>
        <end position="66"/>
    </location>
</feature>
<comment type="function">
    <text evidence="7">Responsible for the coupling of flagellin expression to flagellar assembly by preventing expression of the flagellin genes when a component of the middle class of proteins is defective. It negatively regulates flagellar genes by inhibiting the activity of FliA by directly binding to FliA.</text>
</comment>
<evidence type="ECO:0000256" key="7">
    <source>
        <dbReference type="ARBA" id="ARBA00024739"/>
    </source>
</evidence>
<keyword evidence="3" id="KW-0678">Repressor</keyword>
<keyword evidence="11" id="KW-0282">Flagellum</keyword>
<keyword evidence="5" id="KW-0805">Transcription regulation</keyword>
<reference evidence="12" key="1">
    <citation type="journal article" date="2011" name="Environ. Microbiol.">
        <title>A blueprint of ectoine metabolism from the genome of the industrial producer Halomonas elongata DSM 2581(T).</title>
        <authorList>
            <person name="Schwibbert K."/>
            <person name="Marin-Sanguino A."/>
            <person name="Bagyan I."/>
            <person name="Heidrich G."/>
            <person name="Lentzen G."/>
            <person name="Seitz H."/>
            <person name="Rampp M."/>
            <person name="Schuster S.C."/>
            <person name="Klenk H.P."/>
            <person name="Pfeiffer F."/>
            <person name="Oesterhelt D."/>
            <person name="Kunte H.J."/>
        </authorList>
    </citation>
    <scope>NUCLEOTIDE SEQUENCE [LARGE SCALE GENOMIC DNA]</scope>
    <source>
        <strain evidence="12">ATCC 33173 / DSM 2581 / NBRC 15536 / NCIMB 2198 / 1H9</strain>
    </source>
</reference>
<evidence type="ECO:0000256" key="3">
    <source>
        <dbReference type="ARBA" id="ARBA00022491"/>
    </source>
</evidence>
<evidence type="ECO:0000256" key="1">
    <source>
        <dbReference type="ARBA" id="ARBA00005322"/>
    </source>
</evidence>
<evidence type="ECO:0000256" key="6">
    <source>
        <dbReference type="ARBA" id="ARBA00023163"/>
    </source>
</evidence>
<evidence type="ECO:0000256" key="9">
    <source>
        <dbReference type="SAM" id="MobiDB-lite"/>
    </source>
</evidence>
<dbReference type="InterPro" id="IPR007412">
    <property type="entry name" value="FlgM"/>
</dbReference>
<keyword evidence="11" id="KW-0969">Cilium</keyword>
<keyword evidence="4" id="KW-1005">Bacterial flagellum biogenesis</keyword>